<name>A0A6J5M3V6_9CAUD</name>
<proteinExistence type="predicted"/>
<dbReference type="EMBL" id="LR796396">
    <property type="protein sequence ID" value="CAB4141665.1"/>
    <property type="molecule type" value="Genomic_DNA"/>
</dbReference>
<reference evidence="1" key="1">
    <citation type="submission" date="2020-04" db="EMBL/GenBank/DDBJ databases">
        <authorList>
            <person name="Chiriac C."/>
            <person name="Salcher M."/>
            <person name="Ghai R."/>
            <person name="Kavagutti S V."/>
        </authorList>
    </citation>
    <scope>NUCLEOTIDE SEQUENCE</scope>
</reference>
<sequence>MAETKVSGRDYILLADINNDGTFKPVACLTTNSLTSTNDTIDATSKCGNEYTPAPSFSQSFDCEGFAIDETGTPSKDSYQQLYTAHAAKTLFAIKMGKATPTTGDVYYGGAGQLVFISDFGVTADDKDDVKFTATFVVSVPPITQTEQA</sequence>
<protein>
    <submittedName>
        <fullName evidence="1">Phage major tail protein TP901-1</fullName>
    </submittedName>
</protein>
<organism evidence="1">
    <name type="scientific">uncultured Caudovirales phage</name>
    <dbReference type="NCBI Taxonomy" id="2100421"/>
    <lineage>
        <taxon>Viruses</taxon>
        <taxon>Duplodnaviria</taxon>
        <taxon>Heunggongvirae</taxon>
        <taxon>Uroviricota</taxon>
        <taxon>Caudoviricetes</taxon>
        <taxon>Peduoviridae</taxon>
        <taxon>Maltschvirus</taxon>
        <taxon>Maltschvirus maltsch</taxon>
    </lineage>
</organism>
<evidence type="ECO:0000313" key="1">
    <source>
        <dbReference type="EMBL" id="CAB4141665.1"/>
    </source>
</evidence>
<accession>A0A6J5M3V6</accession>
<gene>
    <name evidence="1" type="ORF">UFOVP426_6</name>
</gene>